<feature type="transmembrane region" description="Helical" evidence="1">
    <location>
        <begin position="6"/>
        <end position="24"/>
    </location>
</feature>
<evidence type="ECO:0000313" key="2">
    <source>
        <dbReference type="EMBL" id="SDB94183.1"/>
    </source>
</evidence>
<dbReference type="Proteomes" id="UP000242501">
    <property type="component" value="Unassembled WGS sequence"/>
</dbReference>
<keyword evidence="1" id="KW-1133">Transmembrane helix</keyword>
<proteinExistence type="predicted"/>
<organism evidence="2 3">
    <name type="scientific">Acinetobacter boissieri</name>
    <dbReference type="NCBI Taxonomy" id="1219383"/>
    <lineage>
        <taxon>Bacteria</taxon>
        <taxon>Pseudomonadati</taxon>
        <taxon>Pseudomonadota</taxon>
        <taxon>Gammaproteobacteria</taxon>
        <taxon>Moraxellales</taxon>
        <taxon>Moraxellaceae</taxon>
        <taxon>Acinetobacter</taxon>
    </lineage>
</organism>
<protein>
    <submittedName>
        <fullName evidence="2">Uncharacterized protein</fullName>
    </submittedName>
</protein>
<gene>
    <name evidence="2" type="ORF">SAMN05421733_10651</name>
</gene>
<name>A0A1G6HJ57_9GAMM</name>
<keyword evidence="1" id="KW-0472">Membrane</keyword>
<sequence>MKKLNYIIVTVLVLSLLFYFFVGNEIIGREEGYEYNFFIKNTQQVYLFFGIGFYVGNVILRNIQN</sequence>
<keyword evidence="3" id="KW-1185">Reference proteome</keyword>
<dbReference type="STRING" id="1219383.SAMN05421733_10651"/>
<evidence type="ECO:0000313" key="3">
    <source>
        <dbReference type="Proteomes" id="UP000242501"/>
    </source>
</evidence>
<reference evidence="3" key="1">
    <citation type="submission" date="2016-09" db="EMBL/GenBank/DDBJ databases">
        <authorList>
            <person name="Varghese N."/>
            <person name="Submissions S."/>
        </authorList>
    </citation>
    <scope>NUCLEOTIDE SEQUENCE [LARGE SCALE GENOMIC DNA]</scope>
    <source>
        <strain evidence="3">ANC 4422</strain>
    </source>
</reference>
<keyword evidence="1" id="KW-0812">Transmembrane</keyword>
<evidence type="ECO:0000256" key="1">
    <source>
        <dbReference type="SAM" id="Phobius"/>
    </source>
</evidence>
<feature type="transmembrane region" description="Helical" evidence="1">
    <location>
        <begin position="45"/>
        <end position="63"/>
    </location>
</feature>
<dbReference type="AlphaFoldDB" id="A0A1G6HJ57"/>
<accession>A0A1G6HJ57</accession>
<dbReference type="EMBL" id="FMYL01000006">
    <property type="protein sequence ID" value="SDB94183.1"/>
    <property type="molecule type" value="Genomic_DNA"/>
</dbReference>